<dbReference type="AlphaFoldDB" id="A0A0C4E1C9"/>
<dbReference type="Proteomes" id="UP000011715">
    <property type="component" value="Unassembled WGS sequence"/>
</dbReference>
<keyword evidence="3" id="KW-1185">Reference proteome</keyword>
<dbReference type="SUPFAM" id="SSF53474">
    <property type="entry name" value="alpha/beta-Hydrolases"/>
    <property type="match status" value="1"/>
</dbReference>
<reference evidence="1" key="2">
    <citation type="submission" date="2010-05" db="EMBL/GenBank/DDBJ databases">
        <title>The Genome Sequence of Magnaporthe poae strain ATCC 64411.</title>
        <authorList>
            <consortium name="The Broad Institute Genome Sequencing Platform"/>
            <consortium name="Broad Institute Genome Sequencing Center for Infectious Disease"/>
            <person name="Ma L.-J."/>
            <person name="Dead R."/>
            <person name="Young S."/>
            <person name="Zeng Q."/>
            <person name="Koehrsen M."/>
            <person name="Alvarado L."/>
            <person name="Berlin A."/>
            <person name="Chapman S.B."/>
            <person name="Chen Z."/>
            <person name="Freedman E."/>
            <person name="Gellesch M."/>
            <person name="Goldberg J."/>
            <person name="Griggs A."/>
            <person name="Gujja S."/>
            <person name="Heilman E.R."/>
            <person name="Heiman D."/>
            <person name="Hepburn T."/>
            <person name="Howarth C."/>
            <person name="Jen D."/>
            <person name="Larson L."/>
            <person name="Mehta T."/>
            <person name="Neiman D."/>
            <person name="Pearson M."/>
            <person name="Roberts A."/>
            <person name="Saif S."/>
            <person name="Shea T."/>
            <person name="Shenoy N."/>
            <person name="Sisk P."/>
            <person name="Stolte C."/>
            <person name="Sykes S."/>
            <person name="Walk T."/>
            <person name="White J."/>
            <person name="Yandava C."/>
            <person name="Haas B."/>
            <person name="Nusbaum C."/>
            <person name="Birren B."/>
        </authorList>
    </citation>
    <scope>NUCLEOTIDE SEQUENCE</scope>
    <source>
        <strain evidence="1">ATCC 64411</strain>
    </source>
</reference>
<organism evidence="2 3">
    <name type="scientific">Magnaporthiopsis poae (strain ATCC 64411 / 73-15)</name>
    <name type="common">Kentucky bluegrass fungus</name>
    <name type="synonym">Magnaporthe poae</name>
    <dbReference type="NCBI Taxonomy" id="644358"/>
    <lineage>
        <taxon>Eukaryota</taxon>
        <taxon>Fungi</taxon>
        <taxon>Dikarya</taxon>
        <taxon>Ascomycota</taxon>
        <taxon>Pezizomycotina</taxon>
        <taxon>Sordariomycetes</taxon>
        <taxon>Sordariomycetidae</taxon>
        <taxon>Magnaporthales</taxon>
        <taxon>Magnaporthaceae</taxon>
        <taxon>Magnaporthiopsis</taxon>
    </lineage>
</organism>
<dbReference type="OrthoDB" id="408631at2759"/>
<accession>A0A0C4E1C9</accession>
<reference evidence="2" key="5">
    <citation type="submission" date="2015-06" db="UniProtKB">
        <authorList>
            <consortium name="EnsemblFungi"/>
        </authorList>
    </citation>
    <scope>IDENTIFICATION</scope>
    <source>
        <strain evidence="2">ATCC 64411</strain>
    </source>
</reference>
<protein>
    <submittedName>
        <fullName evidence="1 2">Uncharacterized protein</fullName>
    </submittedName>
</protein>
<reference evidence="1" key="3">
    <citation type="submission" date="2011-03" db="EMBL/GenBank/DDBJ databases">
        <title>Annotation of Magnaporthe poae ATCC 64411.</title>
        <authorList>
            <person name="Ma L.-J."/>
            <person name="Dead R."/>
            <person name="Young S.K."/>
            <person name="Zeng Q."/>
            <person name="Gargeya S."/>
            <person name="Fitzgerald M."/>
            <person name="Haas B."/>
            <person name="Abouelleil A."/>
            <person name="Alvarado L."/>
            <person name="Arachchi H.M."/>
            <person name="Berlin A."/>
            <person name="Brown A."/>
            <person name="Chapman S.B."/>
            <person name="Chen Z."/>
            <person name="Dunbar C."/>
            <person name="Freedman E."/>
            <person name="Gearin G."/>
            <person name="Gellesch M."/>
            <person name="Goldberg J."/>
            <person name="Griggs A."/>
            <person name="Gujja S."/>
            <person name="Heiman D."/>
            <person name="Howarth C."/>
            <person name="Larson L."/>
            <person name="Lui A."/>
            <person name="MacDonald P.J.P."/>
            <person name="Mehta T."/>
            <person name="Montmayeur A."/>
            <person name="Murphy C."/>
            <person name="Neiman D."/>
            <person name="Pearson M."/>
            <person name="Priest M."/>
            <person name="Roberts A."/>
            <person name="Saif S."/>
            <person name="Shea T."/>
            <person name="Shenoy N."/>
            <person name="Sisk P."/>
            <person name="Stolte C."/>
            <person name="Sykes S."/>
            <person name="Yandava C."/>
            <person name="Wortman J."/>
            <person name="Nusbaum C."/>
            <person name="Birren B."/>
        </authorList>
    </citation>
    <scope>NUCLEOTIDE SEQUENCE</scope>
    <source>
        <strain evidence="1">ATCC 64411</strain>
    </source>
</reference>
<evidence type="ECO:0000313" key="3">
    <source>
        <dbReference type="Proteomes" id="UP000011715"/>
    </source>
</evidence>
<dbReference type="InterPro" id="IPR029058">
    <property type="entry name" value="AB_hydrolase_fold"/>
</dbReference>
<evidence type="ECO:0000313" key="1">
    <source>
        <dbReference type="EMBL" id="KLU87184.1"/>
    </source>
</evidence>
<sequence length="253" mass="27415">MLIPHGKLYHPLNVAPSATTSQGTIRKARGANGNSVFISIHPPCRNFGRRQQMARPAARGCVSGTLNGAAYGPICPQAESPSGGQWSRQDEDCLNLNIQAPEKASHPGGHIANKSFIYVNFNTRESIFASLHSSEPEGASPEESQTLASWMWTRHSSGCEKISSCRGVTGILRVRPFRYRCTGSTARRKISKWNGTEACAYRMGVIPPAVDKSEACKKLAMTPRPGQTRNSTISPDIGRRCSVGTASRVWGCD</sequence>
<dbReference type="EMBL" id="GL876970">
    <property type="protein sequence ID" value="KLU87184.1"/>
    <property type="molecule type" value="Genomic_DNA"/>
</dbReference>
<proteinExistence type="predicted"/>
<dbReference type="STRING" id="644358.A0A0C4E1C9"/>
<evidence type="ECO:0000313" key="2">
    <source>
        <dbReference type="EnsemblFungi" id="MAPG_06186T0"/>
    </source>
</evidence>
<reference evidence="3" key="1">
    <citation type="submission" date="2010-05" db="EMBL/GenBank/DDBJ databases">
        <title>The genome sequence of Magnaporthe poae strain ATCC 64411.</title>
        <authorList>
            <person name="Ma L.-J."/>
            <person name="Dead R."/>
            <person name="Young S."/>
            <person name="Zeng Q."/>
            <person name="Koehrsen M."/>
            <person name="Alvarado L."/>
            <person name="Berlin A."/>
            <person name="Chapman S.B."/>
            <person name="Chen Z."/>
            <person name="Freedman E."/>
            <person name="Gellesch M."/>
            <person name="Goldberg J."/>
            <person name="Griggs A."/>
            <person name="Gujja S."/>
            <person name="Heilman E.R."/>
            <person name="Heiman D."/>
            <person name="Hepburn T."/>
            <person name="Howarth C."/>
            <person name="Jen D."/>
            <person name="Larson L."/>
            <person name="Mehta T."/>
            <person name="Neiman D."/>
            <person name="Pearson M."/>
            <person name="Roberts A."/>
            <person name="Saif S."/>
            <person name="Shea T."/>
            <person name="Shenoy N."/>
            <person name="Sisk P."/>
            <person name="Stolte C."/>
            <person name="Sykes S."/>
            <person name="Walk T."/>
            <person name="White J."/>
            <person name="Yandava C."/>
            <person name="Haas B."/>
            <person name="Nusbaum C."/>
            <person name="Birren B."/>
        </authorList>
    </citation>
    <scope>NUCLEOTIDE SEQUENCE [LARGE SCALE GENOMIC DNA]</scope>
    <source>
        <strain evidence="3">ATCC 64411 / 73-15</strain>
    </source>
</reference>
<gene>
    <name evidence="1" type="ORF">MAPG_06186</name>
</gene>
<dbReference type="VEuPathDB" id="FungiDB:MAPG_06186"/>
<reference evidence="2" key="4">
    <citation type="journal article" date="2015" name="G3 (Bethesda)">
        <title>Genome sequences of three phytopathogenic species of the Magnaporthaceae family of fungi.</title>
        <authorList>
            <person name="Okagaki L.H."/>
            <person name="Nunes C.C."/>
            <person name="Sailsbery J."/>
            <person name="Clay B."/>
            <person name="Brown D."/>
            <person name="John T."/>
            <person name="Oh Y."/>
            <person name="Young N."/>
            <person name="Fitzgerald M."/>
            <person name="Haas B.J."/>
            <person name="Zeng Q."/>
            <person name="Young S."/>
            <person name="Adiconis X."/>
            <person name="Fan L."/>
            <person name="Levin J.Z."/>
            <person name="Mitchell T.K."/>
            <person name="Okubara P.A."/>
            <person name="Farman M.L."/>
            <person name="Kohn L.M."/>
            <person name="Birren B."/>
            <person name="Ma L.-J."/>
            <person name="Dean R.A."/>
        </authorList>
    </citation>
    <scope>NUCLEOTIDE SEQUENCE</scope>
    <source>
        <strain evidence="2">ATCC 64411 / 73-15</strain>
    </source>
</reference>
<dbReference type="Gene3D" id="3.40.50.1820">
    <property type="entry name" value="alpha/beta hydrolase"/>
    <property type="match status" value="1"/>
</dbReference>
<dbReference type="EnsemblFungi" id="MAPG_06186T0">
    <property type="protein sequence ID" value="MAPG_06186T0"/>
    <property type="gene ID" value="MAPG_06186"/>
</dbReference>
<name>A0A0C4E1C9_MAGP6</name>
<dbReference type="EMBL" id="ADBL01001488">
    <property type="status" value="NOT_ANNOTATED_CDS"/>
    <property type="molecule type" value="Genomic_DNA"/>
</dbReference>